<sequence>MHVPIILSRLVNKRKKASTSSYRSKHPNANGVYDIEYNIPYIHQYLINECGEVSFAMLLSFYYPDKTIENNAGKRGAFEGSDSSVLMRRYGLKFNKLRTGYFSGVSVEKISTILKEHGPFVCSGEFVRLLVFSKVRSGHLVIIKGIFGDKVIINDPWHGEDRYKGIDWFGGLLDKDDGYYYVDEPSLR</sequence>
<dbReference type="Proteomes" id="UP000273022">
    <property type="component" value="Unassembled WGS sequence"/>
</dbReference>
<name>A0A3A6TLT6_9GAMM</name>
<keyword evidence="2" id="KW-1185">Reference proteome</keyword>
<dbReference type="EMBL" id="QYYH01000182">
    <property type="protein sequence ID" value="RJY05845.1"/>
    <property type="molecule type" value="Genomic_DNA"/>
</dbReference>
<dbReference type="Gene3D" id="3.90.70.10">
    <property type="entry name" value="Cysteine proteinases"/>
    <property type="match status" value="1"/>
</dbReference>
<evidence type="ECO:0000313" key="1">
    <source>
        <dbReference type="EMBL" id="RJY05845.1"/>
    </source>
</evidence>
<accession>A0A3A6TLT6</accession>
<comment type="caution">
    <text evidence="1">The sequence shown here is derived from an EMBL/GenBank/DDBJ whole genome shotgun (WGS) entry which is preliminary data.</text>
</comment>
<dbReference type="RefSeq" id="WP_121855062.1">
    <property type="nucleotide sequence ID" value="NZ_CP037952.1"/>
</dbReference>
<gene>
    <name evidence="1" type="ORF">D5R81_18430</name>
</gene>
<organism evidence="1 2">
    <name type="scientific">Parashewanella spongiae</name>
    <dbReference type="NCBI Taxonomy" id="342950"/>
    <lineage>
        <taxon>Bacteria</taxon>
        <taxon>Pseudomonadati</taxon>
        <taxon>Pseudomonadota</taxon>
        <taxon>Gammaproteobacteria</taxon>
        <taxon>Alteromonadales</taxon>
        <taxon>Shewanellaceae</taxon>
        <taxon>Parashewanella</taxon>
    </lineage>
</organism>
<dbReference type="OrthoDB" id="7063637at2"/>
<reference evidence="1 2" key="1">
    <citation type="submission" date="2018-09" db="EMBL/GenBank/DDBJ databases">
        <title>Phylogeny of the Shewanellaceae, and recommendation for two new genera, Pseudoshewanella and Parashewanella.</title>
        <authorList>
            <person name="Wang G."/>
        </authorList>
    </citation>
    <scope>NUCLEOTIDE SEQUENCE [LARGE SCALE GENOMIC DNA]</scope>
    <source>
        <strain evidence="1 2">KCTC 22492</strain>
    </source>
</reference>
<evidence type="ECO:0000313" key="2">
    <source>
        <dbReference type="Proteomes" id="UP000273022"/>
    </source>
</evidence>
<dbReference type="AlphaFoldDB" id="A0A3A6TLT6"/>
<dbReference type="InterPro" id="IPR022118">
    <property type="entry name" value="Peptidase_C70_AvrRpt2"/>
</dbReference>
<evidence type="ECO:0008006" key="3">
    <source>
        <dbReference type="Google" id="ProtNLM"/>
    </source>
</evidence>
<proteinExistence type="predicted"/>
<protein>
    <recommendedName>
        <fullName evidence="3">Peptidase C39 domain-containing protein</fullName>
    </recommendedName>
</protein>
<dbReference type="Pfam" id="PF12385">
    <property type="entry name" value="Peptidase_C70"/>
    <property type="match status" value="1"/>
</dbReference>